<proteinExistence type="predicted"/>
<keyword evidence="13" id="KW-1185">Reference proteome</keyword>
<dbReference type="Gene3D" id="3.30.565.10">
    <property type="entry name" value="Histidine kinase-like ATPase, C-terminal domain"/>
    <property type="match status" value="1"/>
</dbReference>
<keyword evidence="6" id="KW-0418">Kinase</keyword>
<dbReference type="SUPFAM" id="SSF47384">
    <property type="entry name" value="Homodimeric domain of signal transducing histidine kinase"/>
    <property type="match status" value="1"/>
</dbReference>
<dbReference type="InterPro" id="IPR005467">
    <property type="entry name" value="His_kinase_dom"/>
</dbReference>
<dbReference type="InterPro" id="IPR004358">
    <property type="entry name" value="Sig_transdc_His_kin-like_C"/>
</dbReference>
<dbReference type="PANTHER" id="PTHR43065:SF46">
    <property type="entry name" value="C4-DICARBOXYLATE TRANSPORT SENSOR PROTEIN DCTB"/>
    <property type="match status" value="1"/>
</dbReference>
<dbReference type="Pfam" id="PF02518">
    <property type="entry name" value="HATPase_c"/>
    <property type="match status" value="1"/>
</dbReference>
<keyword evidence="5" id="KW-0547">Nucleotide-binding</keyword>
<dbReference type="EMBL" id="VFJB01000008">
    <property type="protein sequence ID" value="KAA0257430.1"/>
    <property type="molecule type" value="Genomic_DNA"/>
</dbReference>
<keyword evidence="4" id="KW-0808">Transferase</keyword>
<dbReference type="SUPFAM" id="SSF52172">
    <property type="entry name" value="CheY-like"/>
    <property type="match status" value="1"/>
</dbReference>
<comment type="caution">
    <text evidence="12">The sequence shown here is derived from an EMBL/GenBank/DDBJ whole genome shotgun (WGS) entry which is preliminary data.</text>
</comment>
<keyword evidence="3 9" id="KW-0597">Phosphoprotein</keyword>
<dbReference type="CDD" id="cd00082">
    <property type="entry name" value="HisKA"/>
    <property type="match status" value="1"/>
</dbReference>
<dbReference type="InterPro" id="IPR003594">
    <property type="entry name" value="HATPase_dom"/>
</dbReference>
<dbReference type="InterPro" id="IPR036097">
    <property type="entry name" value="HisK_dim/P_sf"/>
</dbReference>
<dbReference type="Pfam" id="PF00072">
    <property type="entry name" value="Response_reg"/>
    <property type="match status" value="1"/>
</dbReference>
<dbReference type="Gene3D" id="3.40.50.2300">
    <property type="match status" value="1"/>
</dbReference>
<dbReference type="InterPro" id="IPR001789">
    <property type="entry name" value="Sig_transdc_resp-reg_receiver"/>
</dbReference>
<comment type="catalytic activity">
    <reaction evidence="1">
        <text>ATP + protein L-histidine = ADP + protein N-phospho-L-histidine.</text>
        <dbReference type="EC" id="2.7.13.3"/>
    </reaction>
</comment>
<dbReference type="CDD" id="cd00156">
    <property type="entry name" value="REC"/>
    <property type="match status" value="1"/>
</dbReference>
<evidence type="ECO:0000256" key="6">
    <source>
        <dbReference type="ARBA" id="ARBA00022777"/>
    </source>
</evidence>
<dbReference type="InterPro" id="IPR003661">
    <property type="entry name" value="HisK_dim/P_dom"/>
</dbReference>
<sequence>MNNKETRDILSKLGFIYYEGFIENDAVCITYVSDEVLNYISDKSLAYSKNFFKEILTANHKDAFDYFTEKAKKEKYLELLYQIEINNQKYWVIDFTFFEHKDDKILFYGYFKGITRLFDNFIEKKEISEYASNIYSFITKLLEKDEVNELDIIENLIEIFKFEKLAIIKFEDNNPKLCLHNLYEHDAKEIIKLLDSKKVKNENYKLFNLSDNYIIALPNNECKKIVEERFKTVLKILNLVVDYSNKRKRLKKSINNNLKLIDQLKINYAFLEHILNNLQSGVCVVDELKNVVLSNYVFNKFFKEDDIYDLLGNNNSILSRDDNYFKIYIKDLNIENETYKMILAVNVTDIVKYEQEISRLDRLAAIGQLTAGIAHDFNNVLTGIMGMSNALKMLEKDSKKLNFLENIEKLVDKAAGVIRQLLDFARQSEGTGQFLDLVPFIKEFTKILSNTFPKKIKINFKYNKDEKYVVFVDPVQLDRILMNICVNAKDAIGDNQGEINIALEKIEIKDRNFKDLINLVINGKYICISISDSGEGIPKNIRKKIFDPYFTTKVYGNGLGLAQVYGLVKNNNGYITFESELGKGTTFYILLPEVNSKDEHKEEIKKSEKIENLLKDRKILIIDDEKYIIEPLIMYLENYGAKIDYATSGTEGINLAEKNTYDVIITDYYLPDVDSLELLAKFKNVCKNIIVISGYPVKNMDLPFLKKPFALDKLRDLIIELVKNK</sequence>
<evidence type="ECO:0000256" key="4">
    <source>
        <dbReference type="ARBA" id="ARBA00022679"/>
    </source>
</evidence>
<dbReference type="Pfam" id="PF00512">
    <property type="entry name" value="HisKA"/>
    <property type="match status" value="1"/>
</dbReference>
<reference evidence="12 13" key="1">
    <citation type="submission" date="2019-06" db="EMBL/GenBank/DDBJ databases">
        <title>Genomic insights into carbon and energy metabolism of Deferribacter autotrophicus revealed new metabolic traits in the phylum Deferribacteres.</title>
        <authorList>
            <person name="Slobodkin A.I."/>
            <person name="Slobodkina G.B."/>
            <person name="Allioux M."/>
            <person name="Alain K."/>
            <person name="Jebbar M."/>
            <person name="Shadrin V."/>
            <person name="Kublanov I.V."/>
            <person name="Toshchakov S.V."/>
            <person name="Bonch-Osmolovskaya E.A."/>
        </authorList>
    </citation>
    <scope>NUCLEOTIDE SEQUENCE [LARGE SCALE GENOMIC DNA]</scope>
    <source>
        <strain evidence="12 13">SL50</strain>
    </source>
</reference>
<dbReference type="Proteomes" id="UP000322876">
    <property type="component" value="Unassembled WGS sequence"/>
</dbReference>
<dbReference type="SMART" id="SM00387">
    <property type="entry name" value="HATPase_c"/>
    <property type="match status" value="1"/>
</dbReference>
<accession>A0A5A8F4E7</accession>
<evidence type="ECO:0000256" key="8">
    <source>
        <dbReference type="ARBA" id="ARBA00023012"/>
    </source>
</evidence>
<evidence type="ECO:0000259" key="11">
    <source>
        <dbReference type="PROSITE" id="PS50110"/>
    </source>
</evidence>
<evidence type="ECO:0000256" key="1">
    <source>
        <dbReference type="ARBA" id="ARBA00000085"/>
    </source>
</evidence>
<dbReference type="PANTHER" id="PTHR43065">
    <property type="entry name" value="SENSOR HISTIDINE KINASE"/>
    <property type="match status" value="1"/>
</dbReference>
<dbReference type="AlphaFoldDB" id="A0A5A8F4E7"/>
<evidence type="ECO:0000256" key="7">
    <source>
        <dbReference type="ARBA" id="ARBA00022840"/>
    </source>
</evidence>
<evidence type="ECO:0000313" key="13">
    <source>
        <dbReference type="Proteomes" id="UP000322876"/>
    </source>
</evidence>
<evidence type="ECO:0000256" key="2">
    <source>
        <dbReference type="ARBA" id="ARBA00012438"/>
    </source>
</evidence>
<dbReference type="OrthoDB" id="5416228at2"/>
<evidence type="ECO:0000256" key="9">
    <source>
        <dbReference type="PROSITE-ProRule" id="PRU00169"/>
    </source>
</evidence>
<evidence type="ECO:0000256" key="5">
    <source>
        <dbReference type="ARBA" id="ARBA00022741"/>
    </source>
</evidence>
<evidence type="ECO:0000256" key="3">
    <source>
        <dbReference type="ARBA" id="ARBA00022553"/>
    </source>
</evidence>
<dbReference type="GO" id="GO:0005524">
    <property type="term" value="F:ATP binding"/>
    <property type="evidence" value="ECO:0007669"/>
    <property type="project" value="UniProtKB-KW"/>
</dbReference>
<gene>
    <name evidence="12" type="ORF">FHQ18_10305</name>
</gene>
<dbReference type="SMART" id="SM00448">
    <property type="entry name" value="REC"/>
    <property type="match status" value="1"/>
</dbReference>
<dbReference type="InterPro" id="IPR036890">
    <property type="entry name" value="HATPase_C_sf"/>
</dbReference>
<dbReference type="InterPro" id="IPR011006">
    <property type="entry name" value="CheY-like_superfamily"/>
</dbReference>
<organism evidence="12 13">
    <name type="scientific">Deferribacter autotrophicus</name>
    <dbReference type="NCBI Taxonomy" id="500465"/>
    <lineage>
        <taxon>Bacteria</taxon>
        <taxon>Pseudomonadati</taxon>
        <taxon>Deferribacterota</taxon>
        <taxon>Deferribacteres</taxon>
        <taxon>Deferribacterales</taxon>
        <taxon>Deferribacteraceae</taxon>
        <taxon>Deferribacter</taxon>
    </lineage>
</organism>
<dbReference type="SUPFAM" id="SSF55874">
    <property type="entry name" value="ATPase domain of HSP90 chaperone/DNA topoisomerase II/histidine kinase"/>
    <property type="match status" value="1"/>
</dbReference>
<dbReference type="Gene3D" id="1.10.287.130">
    <property type="match status" value="1"/>
</dbReference>
<dbReference type="GO" id="GO:0000155">
    <property type="term" value="F:phosphorelay sensor kinase activity"/>
    <property type="evidence" value="ECO:0007669"/>
    <property type="project" value="InterPro"/>
</dbReference>
<dbReference type="SMART" id="SM00388">
    <property type="entry name" value="HisKA"/>
    <property type="match status" value="1"/>
</dbReference>
<protein>
    <recommendedName>
        <fullName evidence="2">histidine kinase</fullName>
        <ecNumber evidence="2">2.7.13.3</ecNumber>
    </recommendedName>
</protein>
<keyword evidence="7" id="KW-0067">ATP-binding</keyword>
<dbReference type="PROSITE" id="PS50110">
    <property type="entry name" value="RESPONSE_REGULATORY"/>
    <property type="match status" value="1"/>
</dbReference>
<dbReference type="PROSITE" id="PS50109">
    <property type="entry name" value="HIS_KIN"/>
    <property type="match status" value="1"/>
</dbReference>
<name>A0A5A8F4E7_9BACT</name>
<feature type="domain" description="Histidine kinase" evidence="10">
    <location>
        <begin position="372"/>
        <end position="595"/>
    </location>
</feature>
<evidence type="ECO:0000259" key="10">
    <source>
        <dbReference type="PROSITE" id="PS50109"/>
    </source>
</evidence>
<dbReference type="RefSeq" id="WP_149267102.1">
    <property type="nucleotide sequence ID" value="NZ_VFJB01000008.1"/>
</dbReference>
<feature type="domain" description="Response regulatory" evidence="11">
    <location>
        <begin position="618"/>
        <end position="722"/>
    </location>
</feature>
<feature type="modified residue" description="4-aspartylphosphate" evidence="9">
    <location>
        <position position="667"/>
    </location>
</feature>
<evidence type="ECO:0000313" key="12">
    <source>
        <dbReference type="EMBL" id="KAA0257430.1"/>
    </source>
</evidence>
<dbReference type="PRINTS" id="PR00344">
    <property type="entry name" value="BCTRLSENSOR"/>
</dbReference>
<keyword evidence="8" id="KW-0902">Two-component regulatory system</keyword>
<dbReference type="EC" id="2.7.13.3" evidence="2"/>